<evidence type="ECO:0000313" key="3">
    <source>
        <dbReference type="EMBL" id="PJJ41338.1"/>
    </source>
</evidence>
<feature type="transmembrane region" description="Helical" evidence="1">
    <location>
        <begin position="12"/>
        <end position="34"/>
    </location>
</feature>
<keyword evidence="1" id="KW-1133">Transmembrane helix</keyword>
<dbReference type="Pfam" id="PF01757">
    <property type="entry name" value="Acyl_transf_3"/>
    <property type="match status" value="1"/>
</dbReference>
<keyword evidence="1" id="KW-0472">Membrane</keyword>
<feature type="transmembrane region" description="Helical" evidence="1">
    <location>
        <begin position="158"/>
        <end position="175"/>
    </location>
</feature>
<feature type="transmembrane region" description="Helical" evidence="1">
    <location>
        <begin position="332"/>
        <end position="350"/>
    </location>
</feature>
<dbReference type="InterPro" id="IPR050879">
    <property type="entry name" value="Acyltransferase_3"/>
</dbReference>
<feature type="transmembrane region" description="Helical" evidence="1">
    <location>
        <begin position="263"/>
        <end position="283"/>
    </location>
</feature>
<protein>
    <submittedName>
        <fullName evidence="3">Peptidoglycan/LPS O-acetylase OafA/YrhL</fullName>
    </submittedName>
</protein>
<feature type="transmembrane region" description="Helical" evidence="1">
    <location>
        <begin position="187"/>
        <end position="209"/>
    </location>
</feature>
<dbReference type="GO" id="GO:0016747">
    <property type="term" value="F:acyltransferase activity, transferring groups other than amino-acyl groups"/>
    <property type="evidence" value="ECO:0007669"/>
    <property type="project" value="InterPro"/>
</dbReference>
<name>A0A2M9A6Q7_9BACT</name>
<keyword evidence="4" id="KW-1185">Reference proteome</keyword>
<dbReference type="Proteomes" id="UP000231134">
    <property type="component" value="Unassembled WGS sequence"/>
</dbReference>
<dbReference type="RefSeq" id="WP_241899479.1">
    <property type="nucleotide sequence ID" value="NZ_PGEX01000001.1"/>
</dbReference>
<keyword evidence="1" id="KW-0812">Transmembrane</keyword>
<reference evidence="3 4" key="1">
    <citation type="submission" date="2017-11" db="EMBL/GenBank/DDBJ databases">
        <title>Animal gut microbial communities from fecal samples from Wisconsin, USA.</title>
        <authorList>
            <person name="Neumann A."/>
        </authorList>
    </citation>
    <scope>NUCLEOTIDE SEQUENCE [LARGE SCALE GENOMIC DNA]</scope>
    <source>
        <strain evidence="3 4">UWS3</strain>
    </source>
</reference>
<dbReference type="PANTHER" id="PTHR23028:SF134">
    <property type="entry name" value="PUTATIVE (AFU_ORTHOLOGUE AFUA_4G08520)-RELATED"/>
    <property type="match status" value="1"/>
</dbReference>
<dbReference type="AlphaFoldDB" id="A0A2M9A6Q7"/>
<feature type="transmembrane region" description="Helical" evidence="1">
    <location>
        <begin position="229"/>
        <end position="251"/>
    </location>
</feature>
<organism evidence="3 4">
    <name type="scientific">Hallerella succinigenes</name>
    <dbReference type="NCBI Taxonomy" id="1896222"/>
    <lineage>
        <taxon>Bacteria</taxon>
        <taxon>Pseudomonadati</taxon>
        <taxon>Fibrobacterota</taxon>
        <taxon>Fibrobacteria</taxon>
        <taxon>Fibrobacterales</taxon>
        <taxon>Fibrobacteraceae</taxon>
        <taxon>Hallerella</taxon>
    </lineage>
</organism>
<dbReference type="PANTHER" id="PTHR23028">
    <property type="entry name" value="ACETYLTRANSFERASE"/>
    <property type="match status" value="1"/>
</dbReference>
<dbReference type="EMBL" id="PGEX01000001">
    <property type="protein sequence ID" value="PJJ41338.1"/>
    <property type="molecule type" value="Genomic_DNA"/>
</dbReference>
<evidence type="ECO:0000259" key="2">
    <source>
        <dbReference type="Pfam" id="PF01757"/>
    </source>
</evidence>
<feature type="transmembrane region" description="Helical" evidence="1">
    <location>
        <begin position="289"/>
        <end position="311"/>
    </location>
</feature>
<accession>A0A2M9A6Q7</accession>
<feature type="transmembrane region" description="Helical" evidence="1">
    <location>
        <begin position="356"/>
        <end position="373"/>
    </location>
</feature>
<comment type="caution">
    <text evidence="3">The sequence shown here is derived from an EMBL/GenBank/DDBJ whole genome shotgun (WGS) entry which is preliminary data.</text>
</comment>
<sequence length="394" mass="45332">MNEKAYFPAIDGLRLLASINIVMLHLASSSALGYMSNWGYVFPIITAPAFAAGLFFILAGFLFASKFNDPDRRMPVIPFMFARIAKLYRCHFVMTLLMFAATLFKLSHWTHIPAWGEWMDCISTGLGNMFHPIRSLVMHLTLTWSLFPQQGMKLNEPSWSLTAFFICYAITPFCARQLAKISDKKTLWILCGLVFLPGIAWGIFFERAGFLGELPLLGNFANYDLRYQYFHMFPLVRIFEYLFGMILFRLYRSGAFDFLQKNYLAGILQIFLLVILYVSLFTMKSNSVAWNFICHHTVAVMIYGGLIISITTSKGWLCKIFCVPIIRSVGRASFYPYLIHLPLITIAWSFCNMNKPLSTVVFLVFIYTISTLYQKHKDHLHRLKKQAHSLPPQK</sequence>
<feature type="transmembrane region" description="Helical" evidence="1">
    <location>
        <begin position="85"/>
        <end position="104"/>
    </location>
</feature>
<evidence type="ECO:0000256" key="1">
    <source>
        <dbReference type="SAM" id="Phobius"/>
    </source>
</evidence>
<evidence type="ECO:0000313" key="4">
    <source>
        <dbReference type="Proteomes" id="UP000231134"/>
    </source>
</evidence>
<feature type="transmembrane region" description="Helical" evidence="1">
    <location>
        <begin position="40"/>
        <end position="64"/>
    </location>
</feature>
<gene>
    <name evidence="3" type="ORF">BGX16_1302</name>
</gene>
<proteinExistence type="predicted"/>
<dbReference type="InterPro" id="IPR002656">
    <property type="entry name" value="Acyl_transf_3_dom"/>
</dbReference>
<feature type="domain" description="Acyltransferase 3" evidence="2">
    <location>
        <begin position="8"/>
        <end position="371"/>
    </location>
</feature>